<accession>A0A9P4UXB1</accession>
<reference evidence="2" key="1">
    <citation type="journal article" date="2020" name="Stud. Mycol.">
        <title>101 Dothideomycetes genomes: a test case for predicting lifestyles and emergence of pathogens.</title>
        <authorList>
            <person name="Haridas S."/>
            <person name="Albert R."/>
            <person name="Binder M."/>
            <person name="Bloem J."/>
            <person name="Labutti K."/>
            <person name="Salamov A."/>
            <person name="Andreopoulos B."/>
            <person name="Baker S."/>
            <person name="Barry K."/>
            <person name="Bills G."/>
            <person name="Bluhm B."/>
            <person name="Cannon C."/>
            <person name="Castanera R."/>
            <person name="Culley D."/>
            <person name="Daum C."/>
            <person name="Ezra D."/>
            <person name="Gonzalez J."/>
            <person name="Henrissat B."/>
            <person name="Kuo A."/>
            <person name="Liang C."/>
            <person name="Lipzen A."/>
            <person name="Lutzoni F."/>
            <person name="Magnuson J."/>
            <person name="Mondo S."/>
            <person name="Nolan M."/>
            <person name="Ohm R."/>
            <person name="Pangilinan J."/>
            <person name="Park H.-J."/>
            <person name="Ramirez L."/>
            <person name="Alfaro M."/>
            <person name="Sun H."/>
            <person name="Tritt A."/>
            <person name="Yoshinaga Y."/>
            <person name="Zwiers L.-H."/>
            <person name="Turgeon B."/>
            <person name="Goodwin S."/>
            <person name="Spatafora J."/>
            <person name="Crous P."/>
            <person name="Grigoriev I."/>
        </authorList>
    </citation>
    <scope>NUCLEOTIDE SEQUENCE</scope>
    <source>
        <strain evidence="2">CBS 125425</strain>
    </source>
</reference>
<proteinExistence type="predicted"/>
<keyword evidence="3" id="KW-1185">Reference proteome</keyword>
<gene>
    <name evidence="2" type="ORF">EJ04DRAFT_590938</name>
</gene>
<evidence type="ECO:0000313" key="2">
    <source>
        <dbReference type="EMBL" id="KAF2728653.1"/>
    </source>
</evidence>
<organism evidence="2 3">
    <name type="scientific">Polyplosphaeria fusca</name>
    <dbReference type="NCBI Taxonomy" id="682080"/>
    <lineage>
        <taxon>Eukaryota</taxon>
        <taxon>Fungi</taxon>
        <taxon>Dikarya</taxon>
        <taxon>Ascomycota</taxon>
        <taxon>Pezizomycotina</taxon>
        <taxon>Dothideomycetes</taxon>
        <taxon>Pleosporomycetidae</taxon>
        <taxon>Pleosporales</taxon>
        <taxon>Tetraplosphaeriaceae</taxon>
        <taxon>Polyplosphaeria</taxon>
    </lineage>
</organism>
<protein>
    <submittedName>
        <fullName evidence="2">Uncharacterized protein</fullName>
    </submittedName>
</protein>
<dbReference type="EMBL" id="ML996271">
    <property type="protein sequence ID" value="KAF2728653.1"/>
    <property type="molecule type" value="Genomic_DNA"/>
</dbReference>
<feature type="compositionally biased region" description="Basic residues" evidence="1">
    <location>
        <begin position="159"/>
        <end position="169"/>
    </location>
</feature>
<sequence length="169" mass="19408">MAFLFDSALIKSETRSDDIREPDPTQNLKLCQYELEDEYSSTAPPWDTQHRKSIFHAPPPSSATDSDHIAFEGPCTATKPGIVLLDTARNKSTAPTAKLQQPSPPEPEDESINKWRKRREQELEAFPALNRKHFWMDNDNTTSPNPRRELENLADLSRPGRRKLRRTVR</sequence>
<feature type="region of interest" description="Disordered" evidence="1">
    <location>
        <begin position="88"/>
        <end position="169"/>
    </location>
</feature>
<feature type="compositionally biased region" description="Polar residues" evidence="1">
    <location>
        <begin position="90"/>
        <end position="101"/>
    </location>
</feature>
<dbReference type="Proteomes" id="UP000799444">
    <property type="component" value="Unassembled WGS sequence"/>
</dbReference>
<feature type="region of interest" description="Disordered" evidence="1">
    <location>
        <begin position="39"/>
        <end position="67"/>
    </location>
</feature>
<evidence type="ECO:0000256" key="1">
    <source>
        <dbReference type="SAM" id="MobiDB-lite"/>
    </source>
</evidence>
<comment type="caution">
    <text evidence="2">The sequence shown here is derived from an EMBL/GenBank/DDBJ whole genome shotgun (WGS) entry which is preliminary data.</text>
</comment>
<evidence type="ECO:0000313" key="3">
    <source>
        <dbReference type="Proteomes" id="UP000799444"/>
    </source>
</evidence>
<name>A0A9P4UXB1_9PLEO</name>
<dbReference type="AlphaFoldDB" id="A0A9P4UXB1"/>